<feature type="transmembrane region" description="Helical" evidence="5">
    <location>
        <begin position="154"/>
        <end position="170"/>
    </location>
</feature>
<organism evidence="7">
    <name type="scientific">marine metagenome</name>
    <dbReference type="NCBI Taxonomy" id="408172"/>
    <lineage>
        <taxon>unclassified sequences</taxon>
        <taxon>metagenomes</taxon>
        <taxon>ecological metagenomes</taxon>
    </lineage>
</organism>
<accession>A0A381N3Y8</accession>
<keyword evidence="2 5" id="KW-0812">Transmembrane</keyword>
<feature type="transmembrane region" description="Helical" evidence="5">
    <location>
        <begin position="125"/>
        <end position="148"/>
    </location>
</feature>
<dbReference type="PANTHER" id="PTHR32322">
    <property type="entry name" value="INNER MEMBRANE TRANSPORTER"/>
    <property type="match status" value="1"/>
</dbReference>
<evidence type="ECO:0000256" key="3">
    <source>
        <dbReference type="ARBA" id="ARBA00022989"/>
    </source>
</evidence>
<dbReference type="GO" id="GO:0016020">
    <property type="term" value="C:membrane"/>
    <property type="evidence" value="ECO:0007669"/>
    <property type="project" value="UniProtKB-SubCell"/>
</dbReference>
<feature type="transmembrane region" description="Helical" evidence="5">
    <location>
        <begin position="212"/>
        <end position="231"/>
    </location>
</feature>
<feature type="transmembrane region" description="Helical" evidence="5">
    <location>
        <begin position="35"/>
        <end position="58"/>
    </location>
</feature>
<feature type="non-terminal residue" evidence="7">
    <location>
        <position position="1"/>
    </location>
</feature>
<dbReference type="InterPro" id="IPR037185">
    <property type="entry name" value="EmrE-like"/>
</dbReference>
<keyword evidence="3 5" id="KW-1133">Transmembrane helix</keyword>
<proteinExistence type="predicted"/>
<name>A0A381N3Y8_9ZZZZ</name>
<gene>
    <name evidence="7" type="ORF">METZ01_LOCUS2165</name>
</gene>
<feature type="transmembrane region" description="Helical" evidence="5">
    <location>
        <begin position="94"/>
        <end position="113"/>
    </location>
</feature>
<dbReference type="PANTHER" id="PTHR32322:SF2">
    <property type="entry name" value="EAMA DOMAIN-CONTAINING PROTEIN"/>
    <property type="match status" value="1"/>
</dbReference>
<feature type="transmembrane region" description="Helical" evidence="5">
    <location>
        <begin position="268"/>
        <end position="287"/>
    </location>
</feature>
<feature type="transmembrane region" description="Helical" evidence="5">
    <location>
        <begin position="182"/>
        <end position="200"/>
    </location>
</feature>
<keyword evidence="4 5" id="KW-0472">Membrane</keyword>
<comment type="subcellular location">
    <subcellularLocation>
        <location evidence="1">Membrane</location>
        <topology evidence="1">Multi-pass membrane protein</topology>
    </subcellularLocation>
</comment>
<feature type="transmembrane region" description="Helical" evidence="5">
    <location>
        <begin position="70"/>
        <end position="88"/>
    </location>
</feature>
<feature type="domain" description="EamA" evidence="6">
    <location>
        <begin position="10"/>
        <end position="139"/>
    </location>
</feature>
<reference evidence="7" key="1">
    <citation type="submission" date="2018-05" db="EMBL/GenBank/DDBJ databases">
        <authorList>
            <person name="Lanie J.A."/>
            <person name="Ng W.-L."/>
            <person name="Kazmierczak K.M."/>
            <person name="Andrzejewski T.M."/>
            <person name="Davidsen T.M."/>
            <person name="Wayne K.J."/>
            <person name="Tettelin H."/>
            <person name="Glass J.I."/>
            <person name="Rusch D."/>
            <person name="Podicherti R."/>
            <person name="Tsui H.-C.T."/>
            <person name="Winkler M.E."/>
        </authorList>
    </citation>
    <scope>NUCLEOTIDE SEQUENCE</scope>
</reference>
<dbReference type="EMBL" id="UINC01000111">
    <property type="protein sequence ID" value="SUZ49311.1"/>
    <property type="molecule type" value="Genomic_DNA"/>
</dbReference>
<evidence type="ECO:0000259" key="6">
    <source>
        <dbReference type="Pfam" id="PF00892"/>
    </source>
</evidence>
<evidence type="ECO:0000256" key="5">
    <source>
        <dbReference type="SAM" id="Phobius"/>
    </source>
</evidence>
<evidence type="ECO:0000256" key="1">
    <source>
        <dbReference type="ARBA" id="ARBA00004141"/>
    </source>
</evidence>
<dbReference type="AlphaFoldDB" id="A0A381N3Y8"/>
<sequence>VIVESSHQRRGVPAAAIAMVGWAASGVIAKGISELGAMAVVFWRMWIYAAIVLLFLKMRGTPLRRESLRVSWRGGISLGADIMLFFTALRLTTVANATVIGSCQPLIMLLIAGRIFGERPRRQDWGMAAVAIIGVGLVMFGSTGIPGWSPRGDLLSVATVVAWTAYFVFSKLSSRHIESSQYTGATALICALFATPFALASGQVFDMPSANAWMWLVVLSVGPGFASHMLMNWALGQIPAWLGSTLTLGIPVTATIMAWVFLGEEVAAIQFLGMAVVLLALGVIVLGQSKSTQSDIS</sequence>
<dbReference type="InterPro" id="IPR000620">
    <property type="entry name" value="EamA_dom"/>
</dbReference>
<dbReference type="Pfam" id="PF00892">
    <property type="entry name" value="EamA"/>
    <property type="match status" value="2"/>
</dbReference>
<dbReference type="InterPro" id="IPR050638">
    <property type="entry name" value="AA-Vitamin_Transporters"/>
</dbReference>
<feature type="transmembrane region" description="Helical" evidence="5">
    <location>
        <begin position="238"/>
        <end position="262"/>
    </location>
</feature>
<evidence type="ECO:0000313" key="7">
    <source>
        <dbReference type="EMBL" id="SUZ49311.1"/>
    </source>
</evidence>
<evidence type="ECO:0000256" key="4">
    <source>
        <dbReference type="ARBA" id="ARBA00023136"/>
    </source>
</evidence>
<dbReference type="SUPFAM" id="SSF103481">
    <property type="entry name" value="Multidrug resistance efflux transporter EmrE"/>
    <property type="match status" value="2"/>
</dbReference>
<feature type="domain" description="EamA" evidence="6">
    <location>
        <begin position="151"/>
        <end position="285"/>
    </location>
</feature>
<protein>
    <recommendedName>
        <fullName evidence="6">EamA domain-containing protein</fullName>
    </recommendedName>
</protein>
<evidence type="ECO:0000256" key="2">
    <source>
        <dbReference type="ARBA" id="ARBA00022692"/>
    </source>
</evidence>
<feature type="transmembrane region" description="Helical" evidence="5">
    <location>
        <begin position="12"/>
        <end position="29"/>
    </location>
</feature>